<organism evidence="2">
    <name type="scientific">Thermosulfidibacter takaii</name>
    <dbReference type="NCBI Taxonomy" id="412593"/>
    <lineage>
        <taxon>Bacteria</taxon>
        <taxon>Pseudomonadati</taxon>
        <taxon>Thermosulfidibacterota</taxon>
        <taxon>Thermosulfidibacteria</taxon>
        <taxon>Thermosulfidibacterales</taxon>
        <taxon>Thermosulfidibacteraceae</taxon>
    </lineage>
</organism>
<feature type="domain" description="NADH:flavin oxidoreductase/NADH oxidase N-terminal" evidence="1">
    <location>
        <begin position="2"/>
        <end position="79"/>
    </location>
</feature>
<dbReference type="AlphaFoldDB" id="A0A7C0Y9W4"/>
<comment type="caution">
    <text evidence="2">The sequence shown here is derived from an EMBL/GenBank/DDBJ whole genome shotgun (WGS) entry which is preliminary data.</text>
</comment>
<sequence>MRLGSLNLKNRFIMPPIKTAYGTPEGKVTQRHLNFYNNVSQGGASLIILEPVSVLKNSKEHPKQLRPFEPLSCWKEIMEASGTVILTAGEESQYMELIGEAREPRNISVATQAGYETRTKH</sequence>
<dbReference type="GO" id="GO:0010181">
    <property type="term" value="F:FMN binding"/>
    <property type="evidence" value="ECO:0007669"/>
    <property type="project" value="InterPro"/>
</dbReference>
<dbReference type="EMBL" id="DQWS01000229">
    <property type="protein sequence ID" value="HDD53616.1"/>
    <property type="molecule type" value="Genomic_DNA"/>
</dbReference>
<dbReference type="Pfam" id="PF00724">
    <property type="entry name" value="Oxidored_FMN"/>
    <property type="match status" value="1"/>
</dbReference>
<accession>A0A7C0Y9W4</accession>
<proteinExistence type="predicted"/>
<evidence type="ECO:0000259" key="1">
    <source>
        <dbReference type="Pfam" id="PF00724"/>
    </source>
</evidence>
<reference evidence="2" key="1">
    <citation type="journal article" date="2020" name="mSystems">
        <title>Genome- and Community-Level Interaction Insights into Carbon Utilization and Element Cycling Functions of Hydrothermarchaeota in Hydrothermal Sediment.</title>
        <authorList>
            <person name="Zhou Z."/>
            <person name="Liu Y."/>
            <person name="Xu W."/>
            <person name="Pan J."/>
            <person name="Luo Z.H."/>
            <person name="Li M."/>
        </authorList>
    </citation>
    <scope>NUCLEOTIDE SEQUENCE [LARGE SCALE GENOMIC DNA]</scope>
    <source>
        <strain evidence="2">HyVt-115</strain>
    </source>
</reference>
<dbReference type="Gene3D" id="3.20.20.70">
    <property type="entry name" value="Aldolase class I"/>
    <property type="match status" value="1"/>
</dbReference>
<evidence type="ECO:0000313" key="2">
    <source>
        <dbReference type="EMBL" id="HDD53616.1"/>
    </source>
</evidence>
<dbReference type="InterPro" id="IPR013785">
    <property type="entry name" value="Aldolase_TIM"/>
</dbReference>
<protein>
    <recommendedName>
        <fullName evidence="1">NADH:flavin oxidoreductase/NADH oxidase N-terminal domain-containing protein</fullName>
    </recommendedName>
</protein>
<gene>
    <name evidence="2" type="ORF">ENF32_06080</name>
</gene>
<dbReference type="SUPFAM" id="SSF51395">
    <property type="entry name" value="FMN-linked oxidoreductases"/>
    <property type="match status" value="1"/>
</dbReference>
<dbReference type="InterPro" id="IPR001155">
    <property type="entry name" value="OxRdtase_FMN_N"/>
</dbReference>
<dbReference type="Proteomes" id="UP000885690">
    <property type="component" value="Unassembled WGS sequence"/>
</dbReference>
<name>A0A7C0Y9W4_9BACT</name>
<dbReference type="GO" id="GO:0016491">
    <property type="term" value="F:oxidoreductase activity"/>
    <property type="evidence" value="ECO:0007669"/>
    <property type="project" value="InterPro"/>
</dbReference>